<evidence type="ECO:0000256" key="6">
    <source>
        <dbReference type="ARBA" id="ARBA00022989"/>
    </source>
</evidence>
<evidence type="ECO:0000313" key="10">
    <source>
        <dbReference type="EMBL" id="GLH68987.1"/>
    </source>
</evidence>
<feature type="transmembrane region" description="Helical" evidence="8">
    <location>
        <begin position="108"/>
        <end position="131"/>
    </location>
</feature>
<comment type="subcellular location">
    <subcellularLocation>
        <location evidence="1">Cell membrane</location>
        <topology evidence="1">Multi-pass membrane protein</topology>
    </subcellularLocation>
</comment>
<keyword evidence="4" id="KW-0808">Transferase</keyword>
<accession>A0ABQ5Q310</accession>
<evidence type="ECO:0000256" key="4">
    <source>
        <dbReference type="ARBA" id="ARBA00022679"/>
    </source>
</evidence>
<keyword evidence="5 8" id="KW-0812">Transmembrane</keyword>
<evidence type="ECO:0000256" key="5">
    <source>
        <dbReference type="ARBA" id="ARBA00022692"/>
    </source>
</evidence>
<feature type="domain" description="Glycosyltransferase RgtA/B/C/D-like" evidence="9">
    <location>
        <begin position="56"/>
        <end position="214"/>
    </location>
</feature>
<dbReference type="InterPro" id="IPR050297">
    <property type="entry name" value="LipidA_mod_glycosyltrf_83"/>
</dbReference>
<sequence length="511" mass="56105">MATSRELPPVAWRLVGFVVAVKLLLHLAASGSYGYFRDELYFLDCARHLQWGYVDDAPGIVWLFKAALLAGGSLPVVRALAALGGAVTVLSASLLARELGGKGFAQAFAGLCVLAAPIFLAMDGVLCVGAWEPLFWMGCVLLALRIARTGDSRLWLWFGLVAGLGLLLKYTMGLVLLCFLVAMALTPLRREFRKPAFWAGVGLALLLFLPALLWQVRNHFPLLTDMENIRREGKNVVLGPLAFVKQQIEFLDPLLLPVWLAGLVALFRRREARVLGWFYLLLLGAMILLHGKNYYLAAIYPMLFAAGAVALEAALDRWRWSRAKAWPRAVPAAGVAATFLLFVPVFVPLLPPQKLHAYQVRLGLKPERAEVSHAGPLDQVLGDQFGWPEMAQEVARIYASLPPEERAKTGIYAGNYGEAGAINQFGPALGLPTAICAHQADSYWGLPAVEPANLICLGCSREGLEGHFDSVTEVAVHHSPWGMAEENRPIYLGRGLRTPLHTIWPRITHWN</sequence>
<feature type="transmembrane region" description="Helical" evidence="8">
    <location>
        <begin position="197"/>
        <end position="216"/>
    </location>
</feature>
<feature type="transmembrane region" description="Helical" evidence="8">
    <location>
        <begin position="76"/>
        <end position="96"/>
    </location>
</feature>
<comment type="caution">
    <text evidence="10">The sequence shown here is derived from an EMBL/GenBank/DDBJ whole genome shotgun (WGS) entry which is preliminary data.</text>
</comment>
<evidence type="ECO:0000256" key="1">
    <source>
        <dbReference type="ARBA" id="ARBA00004651"/>
    </source>
</evidence>
<feature type="transmembrane region" description="Helical" evidence="8">
    <location>
        <begin position="274"/>
        <end position="291"/>
    </location>
</feature>
<gene>
    <name evidence="10" type="ORF">GETHPA_05200</name>
</gene>
<dbReference type="Pfam" id="PF13231">
    <property type="entry name" value="PMT_2"/>
    <property type="match status" value="1"/>
</dbReference>
<keyword evidence="3" id="KW-0328">Glycosyltransferase</keyword>
<name>A0ABQ5Q310_9BACT</name>
<keyword evidence="2" id="KW-1003">Cell membrane</keyword>
<evidence type="ECO:0000259" key="9">
    <source>
        <dbReference type="Pfam" id="PF13231"/>
    </source>
</evidence>
<reference evidence="10 11" key="1">
    <citation type="journal article" date="2023" name="Antonie Van Leeuwenhoek">
        <title>Mesoterricola silvestris gen. nov., sp. nov., Mesoterricola sediminis sp. nov., Geothrix oryzae sp. nov., Geothrix edaphica sp. nov., Geothrix rubra sp. nov., and Geothrix limicola sp. nov., six novel members of Acidobacteriota isolated from soils.</title>
        <authorList>
            <person name="Itoh H."/>
            <person name="Sugisawa Y."/>
            <person name="Mise K."/>
            <person name="Xu Z."/>
            <person name="Kuniyasu M."/>
            <person name="Ushijima N."/>
            <person name="Kawano K."/>
            <person name="Kobayashi E."/>
            <person name="Shiratori Y."/>
            <person name="Masuda Y."/>
            <person name="Senoo K."/>
        </authorList>
    </citation>
    <scope>NUCLEOTIDE SEQUENCE [LARGE SCALE GENOMIC DNA]</scope>
    <source>
        <strain evidence="10 11">Red803</strain>
    </source>
</reference>
<dbReference type="InterPro" id="IPR038731">
    <property type="entry name" value="RgtA/B/C-like"/>
</dbReference>
<protein>
    <recommendedName>
        <fullName evidence="9">Glycosyltransferase RgtA/B/C/D-like domain-containing protein</fullName>
    </recommendedName>
</protein>
<keyword evidence="11" id="KW-1185">Reference proteome</keyword>
<dbReference type="EMBL" id="BSDD01000001">
    <property type="protein sequence ID" value="GLH68987.1"/>
    <property type="molecule type" value="Genomic_DNA"/>
</dbReference>
<keyword evidence="6 8" id="KW-1133">Transmembrane helix</keyword>
<dbReference type="PANTHER" id="PTHR33908">
    <property type="entry name" value="MANNOSYLTRANSFERASE YKCB-RELATED"/>
    <property type="match status" value="1"/>
</dbReference>
<feature type="transmembrane region" description="Helical" evidence="8">
    <location>
        <begin position="297"/>
        <end position="318"/>
    </location>
</feature>
<keyword evidence="7 8" id="KW-0472">Membrane</keyword>
<feature type="transmembrane region" description="Helical" evidence="8">
    <location>
        <begin position="330"/>
        <end position="350"/>
    </location>
</feature>
<evidence type="ECO:0000256" key="2">
    <source>
        <dbReference type="ARBA" id="ARBA00022475"/>
    </source>
</evidence>
<proteinExistence type="predicted"/>
<dbReference type="RefSeq" id="WP_285722696.1">
    <property type="nucleotide sequence ID" value="NZ_BSDD01000001.1"/>
</dbReference>
<evidence type="ECO:0000313" key="11">
    <source>
        <dbReference type="Proteomes" id="UP001165089"/>
    </source>
</evidence>
<evidence type="ECO:0000256" key="7">
    <source>
        <dbReference type="ARBA" id="ARBA00023136"/>
    </source>
</evidence>
<feature type="transmembrane region" description="Helical" evidence="8">
    <location>
        <begin position="250"/>
        <end position="267"/>
    </location>
</feature>
<evidence type="ECO:0000256" key="3">
    <source>
        <dbReference type="ARBA" id="ARBA00022676"/>
    </source>
</evidence>
<organism evidence="10 11">
    <name type="scientific">Geothrix rubra</name>
    <dbReference type="NCBI Taxonomy" id="2927977"/>
    <lineage>
        <taxon>Bacteria</taxon>
        <taxon>Pseudomonadati</taxon>
        <taxon>Acidobacteriota</taxon>
        <taxon>Holophagae</taxon>
        <taxon>Holophagales</taxon>
        <taxon>Holophagaceae</taxon>
        <taxon>Geothrix</taxon>
    </lineage>
</organism>
<dbReference type="PANTHER" id="PTHR33908:SF11">
    <property type="entry name" value="MEMBRANE PROTEIN"/>
    <property type="match status" value="1"/>
</dbReference>
<feature type="transmembrane region" description="Helical" evidence="8">
    <location>
        <begin position="154"/>
        <end position="185"/>
    </location>
</feature>
<evidence type="ECO:0000256" key="8">
    <source>
        <dbReference type="SAM" id="Phobius"/>
    </source>
</evidence>
<dbReference type="Proteomes" id="UP001165089">
    <property type="component" value="Unassembled WGS sequence"/>
</dbReference>